<protein>
    <submittedName>
        <fullName evidence="1">Uncharacterized protein</fullName>
    </submittedName>
</protein>
<sequence length="88" mass="9482">MISGGEMIGRSSLLIRTIGSLASSEGFPVFSISTRGSDKFGIAVVTIDPKTMIVSLGSMGLATYFWNTVLTEGHRMLLHALPLTLMRH</sequence>
<evidence type="ECO:0000313" key="2">
    <source>
        <dbReference type="Proteomes" id="UP001500840"/>
    </source>
</evidence>
<dbReference type="Proteomes" id="UP001500840">
    <property type="component" value="Unassembled WGS sequence"/>
</dbReference>
<reference evidence="2" key="1">
    <citation type="journal article" date="2019" name="Int. J. Syst. Evol. Microbiol.">
        <title>The Global Catalogue of Microorganisms (GCM) 10K type strain sequencing project: providing services to taxonomists for standard genome sequencing and annotation.</title>
        <authorList>
            <consortium name="The Broad Institute Genomics Platform"/>
            <consortium name="The Broad Institute Genome Sequencing Center for Infectious Disease"/>
            <person name="Wu L."/>
            <person name="Ma J."/>
        </authorList>
    </citation>
    <scope>NUCLEOTIDE SEQUENCE [LARGE SCALE GENOMIC DNA]</scope>
    <source>
        <strain evidence="2">JCM 17759</strain>
    </source>
</reference>
<gene>
    <name evidence="1" type="ORF">GCM10023156_51060</name>
</gene>
<organism evidence="1 2">
    <name type="scientific">Novipirellula rosea</name>
    <dbReference type="NCBI Taxonomy" id="1031540"/>
    <lineage>
        <taxon>Bacteria</taxon>
        <taxon>Pseudomonadati</taxon>
        <taxon>Planctomycetota</taxon>
        <taxon>Planctomycetia</taxon>
        <taxon>Pirellulales</taxon>
        <taxon>Pirellulaceae</taxon>
        <taxon>Novipirellula</taxon>
    </lineage>
</organism>
<proteinExistence type="predicted"/>
<evidence type="ECO:0000313" key="1">
    <source>
        <dbReference type="EMBL" id="GAA4464523.1"/>
    </source>
</evidence>
<comment type="caution">
    <text evidence="1">The sequence shown here is derived from an EMBL/GenBank/DDBJ whole genome shotgun (WGS) entry which is preliminary data.</text>
</comment>
<keyword evidence="2" id="KW-1185">Reference proteome</keyword>
<dbReference type="EMBL" id="BAABGA010000071">
    <property type="protein sequence ID" value="GAA4464523.1"/>
    <property type="molecule type" value="Genomic_DNA"/>
</dbReference>
<name>A0ABP8NEG6_9BACT</name>
<accession>A0ABP8NEG6</accession>